<feature type="domain" description="Peptidase M41 FtsH extracellular" evidence="3">
    <location>
        <begin position="8"/>
        <end position="95"/>
    </location>
</feature>
<dbReference type="GO" id="GO:0004176">
    <property type="term" value="F:ATP-dependent peptidase activity"/>
    <property type="evidence" value="ECO:0007669"/>
    <property type="project" value="InterPro"/>
</dbReference>
<dbReference type="AlphaFoldDB" id="A0A382NUC5"/>
<organism evidence="4">
    <name type="scientific">marine metagenome</name>
    <dbReference type="NCBI Taxonomy" id="408172"/>
    <lineage>
        <taxon>unclassified sequences</taxon>
        <taxon>metagenomes</taxon>
        <taxon>ecological metagenomes</taxon>
    </lineage>
</organism>
<dbReference type="Pfam" id="PF06480">
    <property type="entry name" value="FtsH_ext"/>
    <property type="match status" value="1"/>
</dbReference>
<evidence type="ECO:0000256" key="2">
    <source>
        <dbReference type="ARBA" id="ARBA00022801"/>
    </source>
</evidence>
<dbReference type="GO" id="GO:0004222">
    <property type="term" value="F:metalloendopeptidase activity"/>
    <property type="evidence" value="ECO:0007669"/>
    <property type="project" value="InterPro"/>
</dbReference>
<dbReference type="GO" id="GO:0008270">
    <property type="term" value="F:zinc ion binding"/>
    <property type="evidence" value="ECO:0007669"/>
    <property type="project" value="InterPro"/>
</dbReference>
<evidence type="ECO:0000313" key="4">
    <source>
        <dbReference type="EMBL" id="SVC64784.1"/>
    </source>
</evidence>
<name>A0A382NUC5_9ZZZZ</name>
<evidence type="ECO:0000256" key="1">
    <source>
        <dbReference type="ARBA" id="ARBA00022670"/>
    </source>
</evidence>
<dbReference type="InterPro" id="IPR011546">
    <property type="entry name" value="Pept_M41_FtsH_extracell"/>
</dbReference>
<dbReference type="GO" id="GO:0005524">
    <property type="term" value="F:ATP binding"/>
    <property type="evidence" value="ECO:0007669"/>
    <property type="project" value="InterPro"/>
</dbReference>
<protein>
    <recommendedName>
        <fullName evidence="3">Peptidase M41 FtsH extracellular domain-containing protein</fullName>
    </recommendedName>
</protein>
<dbReference type="GO" id="GO:0016020">
    <property type="term" value="C:membrane"/>
    <property type="evidence" value="ECO:0007669"/>
    <property type="project" value="InterPro"/>
</dbReference>
<proteinExistence type="predicted"/>
<keyword evidence="2" id="KW-0378">Hydrolase</keyword>
<dbReference type="GO" id="GO:0006508">
    <property type="term" value="P:proteolysis"/>
    <property type="evidence" value="ECO:0007669"/>
    <property type="project" value="UniProtKB-KW"/>
</dbReference>
<dbReference type="Gene3D" id="3.30.720.210">
    <property type="match status" value="1"/>
</dbReference>
<dbReference type="EMBL" id="UINC01102849">
    <property type="protein sequence ID" value="SVC64784.1"/>
    <property type="molecule type" value="Genomic_DNA"/>
</dbReference>
<feature type="non-terminal residue" evidence="4">
    <location>
        <position position="97"/>
    </location>
</feature>
<evidence type="ECO:0000259" key="3">
    <source>
        <dbReference type="Pfam" id="PF06480"/>
    </source>
</evidence>
<gene>
    <name evidence="4" type="ORF">METZ01_LOCUS317638</name>
</gene>
<sequence>MNLKNLMMWGLLVLLVVGLFQLFQTSDRSVSSNKIAFSNFLQQVEDGRVVQVEIIGNNIQGILSDGTAFNTYAPNDPNLIEKLSSKGVNITASPQED</sequence>
<accession>A0A382NUC5</accession>
<reference evidence="4" key="1">
    <citation type="submission" date="2018-05" db="EMBL/GenBank/DDBJ databases">
        <authorList>
            <person name="Lanie J.A."/>
            <person name="Ng W.-L."/>
            <person name="Kazmierczak K.M."/>
            <person name="Andrzejewski T.M."/>
            <person name="Davidsen T.M."/>
            <person name="Wayne K.J."/>
            <person name="Tettelin H."/>
            <person name="Glass J.I."/>
            <person name="Rusch D."/>
            <person name="Podicherti R."/>
            <person name="Tsui H.-C.T."/>
            <person name="Winkler M.E."/>
        </authorList>
    </citation>
    <scope>NUCLEOTIDE SEQUENCE</scope>
</reference>
<keyword evidence="1" id="KW-0645">Protease</keyword>